<organism evidence="2 3">
    <name type="scientific">Allokutzneria multivorans</name>
    <dbReference type="NCBI Taxonomy" id="1142134"/>
    <lineage>
        <taxon>Bacteria</taxon>
        <taxon>Bacillati</taxon>
        <taxon>Actinomycetota</taxon>
        <taxon>Actinomycetes</taxon>
        <taxon>Pseudonocardiales</taxon>
        <taxon>Pseudonocardiaceae</taxon>
        <taxon>Allokutzneria</taxon>
    </lineage>
</organism>
<evidence type="ECO:0000313" key="2">
    <source>
        <dbReference type="EMBL" id="GAA4016303.1"/>
    </source>
</evidence>
<dbReference type="Proteomes" id="UP001501747">
    <property type="component" value="Unassembled WGS sequence"/>
</dbReference>
<feature type="compositionally biased region" description="Basic and acidic residues" evidence="1">
    <location>
        <begin position="16"/>
        <end position="33"/>
    </location>
</feature>
<feature type="region of interest" description="Disordered" evidence="1">
    <location>
        <begin position="1"/>
        <end position="56"/>
    </location>
</feature>
<gene>
    <name evidence="2" type="ORF">GCM10022247_44180</name>
</gene>
<comment type="caution">
    <text evidence="2">The sequence shown here is derived from an EMBL/GenBank/DDBJ whole genome shotgun (WGS) entry which is preliminary data.</text>
</comment>
<evidence type="ECO:0000256" key="1">
    <source>
        <dbReference type="SAM" id="MobiDB-lite"/>
    </source>
</evidence>
<accession>A0ABP7STU2</accession>
<name>A0ABP7STU2_9PSEU</name>
<proteinExistence type="predicted"/>
<evidence type="ECO:0000313" key="3">
    <source>
        <dbReference type="Proteomes" id="UP001501747"/>
    </source>
</evidence>
<keyword evidence="3" id="KW-1185">Reference proteome</keyword>
<protein>
    <submittedName>
        <fullName evidence="2">Uncharacterized protein</fullName>
    </submittedName>
</protein>
<dbReference type="EMBL" id="BAABAL010000017">
    <property type="protein sequence ID" value="GAA4016303.1"/>
    <property type="molecule type" value="Genomic_DNA"/>
</dbReference>
<sequence length="56" mass="6135">MRSMVTPALPGELESEESHTHSAESTGEDKTSMREFPLAPNGADRNRITGAFFDQP</sequence>
<reference evidence="3" key="1">
    <citation type="journal article" date="2019" name="Int. J. Syst. Evol. Microbiol.">
        <title>The Global Catalogue of Microorganisms (GCM) 10K type strain sequencing project: providing services to taxonomists for standard genome sequencing and annotation.</title>
        <authorList>
            <consortium name="The Broad Institute Genomics Platform"/>
            <consortium name="The Broad Institute Genome Sequencing Center for Infectious Disease"/>
            <person name="Wu L."/>
            <person name="Ma J."/>
        </authorList>
    </citation>
    <scope>NUCLEOTIDE SEQUENCE [LARGE SCALE GENOMIC DNA]</scope>
    <source>
        <strain evidence="3">JCM 17342</strain>
    </source>
</reference>